<evidence type="ECO:0000313" key="2">
    <source>
        <dbReference type="Proteomes" id="UP000249123"/>
    </source>
</evidence>
<name>A0A8B2PKG1_9PROT</name>
<organism evidence="1 2">
    <name type="scientific">Hyphomonas pacifica</name>
    <dbReference type="NCBI Taxonomy" id="1280941"/>
    <lineage>
        <taxon>Bacteria</taxon>
        <taxon>Pseudomonadati</taxon>
        <taxon>Pseudomonadota</taxon>
        <taxon>Alphaproteobacteria</taxon>
        <taxon>Hyphomonadales</taxon>
        <taxon>Hyphomonadaceae</taxon>
        <taxon>Hyphomonas</taxon>
    </lineage>
</organism>
<comment type="caution">
    <text evidence="1">The sequence shown here is derived from an EMBL/GenBank/DDBJ whole genome shotgun (WGS) entry which is preliminary data.</text>
</comment>
<keyword evidence="2" id="KW-1185">Reference proteome</keyword>
<dbReference type="InterPro" id="IPR009874">
    <property type="entry name" value="DUF1428"/>
</dbReference>
<dbReference type="Gene3D" id="3.30.70.100">
    <property type="match status" value="1"/>
</dbReference>
<reference evidence="1 2" key="1">
    <citation type="submission" date="2013-04" db="EMBL/GenBank/DDBJ databases">
        <title>Hyphomonas sp. T24B3 Genome Sequencing.</title>
        <authorList>
            <person name="Lai Q."/>
            <person name="Shao Z."/>
        </authorList>
    </citation>
    <scope>NUCLEOTIDE SEQUENCE [LARGE SCALE GENOMIC DNA]</scope>
    <source>
        <strain evidence="1 2">T24B3</strain>
    </source>
</reference>
<accession>A0A8B2PKG1</accession>
<dbReference type="PIRSF" id="PIRSF007028">
    <property type="entry name" value="UCP007028"/>
    <property type="match status" value="1"/>
</dbReference>
<proteinExistence type="predicted"/>
<dbReference type="Proteomes" id="UP000249123">
    <property type="component" value="Unassembled WGS sequence"/>
</dbReference>
<evidence type="ECO:0000313" key="1">
    <source>
        <dbReference type="EMBL" id="RAN31583.1"/>
    </source>
</evidence>
<sequence>MTLGDTNMTYVDGMVAAVPEANKAAYLDHAKKTAELFKEAGALSVVECWGADVPEGKLTSMPMAVKLEEGETVVLSWISWPSKDARDAAWEKLMADERMAGMEMPFDGSRMIFGGFDVVLDA</sequence>
<dbReference type="InterPro" id="IPR011008">
    <property type="entry name" value="Dimeric_a/b-barrel"/>
</dbReference>
<gene>
    <name evidence="1" type="ORF">HY3_16410</name>
</gene>
<evidence type="ECO:0008006" key="3">
    <source>
        <dbReference type="Google" id="ProtNLM"/>
    </source>
</evidence>
<dbReference type="SUPFAM" id="SSF54909">
    <property type="entry name" value="Dimeric alpha+beta barrel"/>
    <property type="match status" value="1"/>
</dbReference>
<dbReference type="AlphaFoldDB" id="A0A8B2PKG1"/>
<protein>
    <recommendedName>
        <fullName evidence="3">RNA signal recognition particle 4.5S RNA</fullName>
    </recommendedName>
</protein>
<dbReference type="EMBL" id="AWFB01000047">
    <property type="protein sequence ID" value="RAN31583.1"/>
    <property type="molecule type" value="Genomic_DNA"/>
</dbReference>
<dbReference type="Pfam" id="PF07237">
    <property type="entry name" value="DUF1428"/>
    <property type="match status" value="1"/>
</dbReference>